<organism evidence="2 3">
    <name type="scientific">Panacagrimonas perspica</name>
    <dbReference type="NCBI Taxonomy" id="381431"/>
    <lineage>
        <taxon>Bacteria</taxon>
        <taxon>Pseudomonadati</taxon>
        <taxon>Pseudomonadota</taxon>
        <taxon>Gammaproteobacteria</taxon>
        <taxon>Nevskiales</taxon>
        <taxon>Nevskiaceae</taxon>
        <taxon>Panacagrimonas</taxon>
    </lineage>
</organism>
<protein>
    <submittedName>
        <fullName evidence="2">Uncharacterized protein</fullName>
    </submittedName>
</protein>
<dbReference type="Proteomes" id="UP000295341">
    <property type="component" value="Unassembled WGS sequence"/>
</dbReference>
<dbReference type="EMBL" id="SOBT01000008">
    <property type="protein sequence ID" value="TDU31411.1"/>
    <property type="molecule type" value="Genomic_DNA"/>
</dbReference>
<comment type="caution">
    <text evidence="2">The sequence shown here is derived from an EMBL/GenBank/DDBJ whole genome shotgun (WGS) entry which is preliminary data.</text>
</comment>
<feature type="compositionally biased region" description="Low complexity" evidence="1">
    <location>
        <begin position="134"/>
        <end position="146"/>
    </location>
</feature>
<dbReference type="OrthoDB" id="7064535at2"/>
<name>A0A4S3JZ77_9GAMM</name>
<dbReference type="RefSeq" id="WP_133879991.1">
    <property type="nucleotide sequence ID" value="NZ_MWIN01000039.1"/>
</dbReference>
<evidence type="ECO:0000313" key="3">
    <source>
        <dbReference type="Proteomes" id="UP000295341"/>
    </source>
</evidence>
<dbReference type="AlphaFoldDB" id="A0A4S3JZ77"/>
<sequence length="155" mass="16265">MATQPRNLFEAATSRGRVLRQGEVACIVMDGGGASIVFMQELTGAQKWAQSRLPSSNLLTDRARFLDQFTVLVSRPGSIQATRGNERQLEKIAKAMLGAGYDLSEWTLPPELKSIGHAPVTAPAAGRKADDDAAPAAGKAAPASPDDSSESGETG</sequence>
<reference evidence="2 3" key="1">
    <citation type="submission" date="2019-03" db="EMBL/GenBank/DDBJ databases">
        <title>Genomic Encyclopedia of Type Strains, Phase IV (KMG-IV): sequencing the most valuable type-strain genomes for metagenomic binning, comparative biology and taxonomic classification.</title>
        <authorList>
            <person name="Goeker M."/>
        </authorList>
    </citation>
    <scope>NUCLEOTIDE SEQUENCE [LARGE SCALE GENOMIC DNA]</scope>
    <source>
        <strain evidence="2 3">DSM 26377</strain>
    </source>
</reference>
<feature type="region of interest" description="Disordered" evidence="1">
    <location>
        <begin position="113"/>
        <end position="155"/>
    </location>
</feature>
<proteinExistence type="predicted"/>
<evidence type="ECO:0000256" key="1">
    <source>
        <dbReference type="SAM" id="MobiDB-lite"/>
    </source>
</evidence>
<keyword evidence="3" id="KW-1185">Reference proteome</keyword>
<accession>A0A4S3JZ77</accession>
<evidence type="ECO:0000313" key="2">
    <source>
        <dbReference type="EMBL" id="TDU31411.1"/>
    </source>
</evidence>
<gene>
    <name evidence="2" type="ORF">DFR24_0779</name>
</gene>